<reference evidence="8" key="1">
    <citation type="journal article" date="2019" name="Int. J. Syst. Evol. Microbiol.">
        <title>The Global Catalogue of Microorganisms (GCM) 10K type strain sequencing project: providing services to taxonomists for standard genome sequencing and annotation.</title>
        <authorList>
            <consortium name="The Broad Institute Genomics Platform"/>
            <consortium name="The Broad Institute Genome Sequencing Center for Infectious Disease"/>
            <person name="Wu L."/>
            <person name="Ma J."/>
        </authorList>
    </citation>
    <scope>NUCLEOTIDE SEQUENCE [LARGE SCALE GENOMIC DNA]</scope>
    <source>
        <strain evidence="8">JCM 1417</strain>
    </source>
</reference>
<keyword evidence="2 5" id="KW-0547">Nucleotide-binding</keyword>
<keyword evidence="4 5" id="KW-0342">GTP-binding</keyword>
<dbReference type="InterPro" id="IPR025121">
    <property type="entry name" value="GTPase_HflX_N"/>
</dbReference>
<accession>A0ABP3W5W8</accession>
<dbReference type="NCBIfam" id="TIGR03156">
    <property type="entry name" value="GTP_HflX"/>
    <property type="match status" value="1"/>
</dbReference>
<dbReference type="EMBL" id="BAAACI010000007">
    <property type="protein sequence ID" value="GAA0775555.1"/>
    <property type="molecule type" value="Genomic_DNA"/>
</dbReference>
<protein>
    <recommendedName>
        <fullName evidence="5">GTPase HflX</fullName>
    </recommendedName>
    <alternativeName>
        <fullName evidence="5">GTP-binding protein HflX</fullName>
    </alternativeName>
</protein>
<evidence type="ECO:0000256" key="4">
    <source>
        <dbReference type="ARBA" id="ARBA00023134"/>
    </source>
</evidence>
<organism evidence="7 8">
    <name type="scientific">Clostridium subterminale</name>
    <dbReference type="NCBI Taxonomy" id="1550"/>
    <lineage>
        <taxon>Bacteria</taxon>
        <taxon>Bacillati</taxon>
        <taxon>Bacillota</taxon>
        <taxon>Clostridia</taxon>
        <taxon>Eubacteriales</taxon>
        <taxon>Clostridiaceae</taxon>
        <taxon>Clostridium</taxon>
    </lineage>
</organism>
<evidence type="ECO:0000256" key="5">
    <source>
        <dbReference type="HAMAP-Rule" id="MF_00900"/>
    </source>
</evidence>
<dbReference type="InterPro" id="IPR016496">
    <property type="entry name" value="GTPase_HflX"/>
</dbReference>
<dbReference type="CDD" id="cd01878">
    <property type="entry name" value="HflX"/>
    <property type="match status" value="1"/>
</dbReference>
<dbReference type="PANTHER" id="PTHR10229:SF0">
    <property type="entry name" value="GTP-BINDING PROTEIN 6-RELATED"/>
    <property type="match status" value="1"/>
</dbReference>
<evidence type="ECO:0000256" key="3">
    <source>
        <dbReference type="ARBA" id="ARBA00022842"/>
    </source>
</evidence>
<sequence length="614" mass="69400">MFNVEKLFNAEKIEFGDEYMINGNIDGVKNFILKKLETIYDMRFQKSEILTEELAELLRGVTLEIEREVSVAIDRKGSVVSVAIGDSSTVEVPMIDTREGRLSQVRVIHTHPNGNPKLSALDLSALLKLKLDSIVAIGVSEDKPLIYNIGFCDVKDNILIEDEIKNLTIDKVLSYKFLDKIKYIEDVFKEDNIMEDNSERAILVSIEDEESLDELKELTKACDVEPVYEILQKRNKIDSAYFIGSGKVEEIAYLRQSLRANVVIFDEELSGSQVRNLEQAIGTKVIDRTTLILEIFARRARSKESKIQVELSQLKYRLSRLSGLGTMLSRTGGGIGTKGPGEKKLETDKRKIRDTIYDLNKELEKIKSIRATQRERRSKDTISKISLVGYTNAGKSTLRNALCEYSPVKSATVKEKVFEADMLFATLDITTRAMALPDNRVATVTDTVGFIRKLPHDLVEAFKSTLEEVVYSDLLLHVVDASNDTAEKQITVVEEVLKELGAGDKPTLLVFNKIDNSNDELLNSLKERFDNYSILEVSAKEKTNFEELLNKCTEILPYKLKTFKVLIPYSDSSAVAYLHRNAMVESEEYGEEGTILVVQGDDEVYNKSFKYILK</sequence>
<dbReference type="PANTHER" id="PTHR10229">
    <property type="entry name" value="GTP-BINDING PROTEIN HFLX"/>
    <property type="match status" value="1"/>
</dbReference>
<keyword evidence="8" id="KW-1185">Reference proteome</keyword>
<dbReference type="PRINTS" id="PR00449">
    <property type="entry name" value="RASTRNSFRMNG"/>
</dbReference>
<comment type="similarity">
    <text evidence="5">Belongs to the TRAFAC class OBG-HflX-like GTPase superfamily. HflX GTPase family.</text>
</comment>
<evidence type="ECO:0000256" key="1">
    <source>
        <dbReference type="ARBA" id="ARBA00022723"/>
    </source>
</evidence>
<evidence type="ECO:0000313" key="8">
    <source>
        <dbReference type="Proteomes" id="UP001501047"/>
    </source>
</evidence>
<dbReference type="InterPro" id="IPR006073">
    <property type="entry name" value="GTP-bd"/>
</dbReference>
<dbReference type="HAMAP" id="MF_00900">
    <property type="entry name" value="GTPase_HflX"/>
    <property type="match status" value="1"/>
</dbReference>
<dbReference type="Proteomes" id="UP001501047">
    <property type="component" value="Unassembled WGS sequence"/>
</dbReference>
<name>A0ABP3W5W8_CLOSU</name>
<dbReference type="Pfam" id="PF01926">
    <property type="entry name" value="MMR_HSR1"/>
    <property type="match status" value="1"/>
</dbReference>
<dbReference type="Gene3D" id="3.40.50.11060">
    <property type="entry name" value="GTPase HflX, N-terminal domain"/>
    <property type="match status" value="1"/>
</dbReference>
<keyword evidence="1" id="KW-0479">Metal-binding</keyword>
<dbReference type="InterPro" id="IPR027417">
    <property type="entry name" value="P-loop_NTPase"/>
</dbReference>
<dbReference type="Pfam" id="PF16360">
    <property type="entry name" value="GTP-bdg_M"/>
    <property type="match status" value="1"/>
</dbReference>
<feature type="domain" description="Hflx-type G" evidence="6">
    <location>
        <begin position="383"/>
        <end position="560"/>
    </location>
</feature>
<dbReference type="SUPFAM" id="SSF52540">
    <property type="entry name" value="P-loop containing nucleoside triphosphate hydrolases"/>
    <property type="match status" value="1"/>
</dbReference>
<dbReference type="InterPro" id="IPR030394">
    <property type="entry name" value="G_HFLX_dom"/>
</dbReference>
<gene>
    <name evidence="7" type="primary">hflX_2</name>
    <name evidence="5" type="synonym">hflX</name>
    <name evidence="7" type="ORF">GCM10008908_27260</name>
</gene>
<comment type="caution">
    <text evidence="7">The sequence shown here is derived from an EMBL/GenBank/DDBJ whole genome shotgun (WGS) entry which is preliminary data.</text>
</comment>
<dbReference type="Pfam" id="PF13167">
    <property type="entry name" value="GTP-bdg_N"/>
    <property type="match status" value="1"/>
</dbReference>
<dbReference type="Gene3D" id="3.40.50.300">
    <property type="entry name" value="P-loop containing nucleotide triphosphate hydrolases"/>
    <property type="match status" value="1"/>
</dbReference>
<dbReference type="InterPro" id="IPR032305">
    <property type="entry name" value="GTP-bd_M"/>
</dbReference>
<comment type="function">
    <text evidence="5">GTPase that associates with the 50S ribosomal subunit and may have a role during protein synthesis or ribosome biogenesis.</text>
</comment>
<dbReference type="PROSITE" id="PS51705">
    <property type="entry name" value="G_HFLX"/>
    <property type="match status" value="1"/>
</dbReference>
<keyword evidence="5" id="KW-0963">Cytoplasm</keyword>
<keyword evidence="3" id="KW-0460">Magnesium</keyword>
<evidence type="ECO:0000256" key="2">
    <source>
        <dbReference type="ARBA" id="ARBA00022741"/>
    </source>
</evidence>
<evidence type="ECO:0000259" key="6">
    <source>
        <dbReference type="PROSITE" id="PS51705"/>
    </source>
</evidence>
<proteinExistence type="inferred from homology"/>
<dbReference type="InterPro" id="IPR042108">
    <property type="entry name" value="GTPase_HflX_N_sf"/>
</dbReference>
<evidence type="ECO:0000313" key="7">
    <source>
        <dbReference type="EMBL" id="GAA0775555.1"/>
    </source>
</evidence>
<dbReference type="Gene3D" id="6.10.250.2860">
    <property type="match status" value="1"/>
</dbReference>
<comment type="subunit">
    <text evidence="5">Monomer. Associates with the 50S ribosomal subunit.</text>
</comment>
<comment type="subcellular location">
    <subcellularLocation>
        <location evidence="5">Cytoplasm</location>
    </subcellularLocation>
    <text evidence="5">May associate with membranes.</text>
</comment>